<accession>X7FBC8</accession>
<evidence type="ECO:0000256" key="5">
    <source>
        <dbReference type="ARBA" id="ARBA00048539"/>
    </source>
</evidence>
<dbReference type="PATRIC" id="fig|1449351.3.peg.1020"/>
<dbReference type="HAMAP" id="MF_01161">
    <property type="entry name" value="tRNA_Ile_lys_synt"/>
    <property type="match status" value="1"/>
</dbReference>
<dbReference type="InterPro" id="IPR012094">
    <property type="entry name" value="tRNA_Ile_lys_synt"/>
</dbReference>
<keyword evidence="3" id="KW-0547">Nucleotide-binding</keyword>
<keyword evidence="2 6" id="KW-0819">tRNA processing</keyword>
<dbReference type="Pfam" id="PF01171">
    <property type="entry name" value="ATP_bind_3"/>
    <property type="match status" value="1"/>
</dbReference>
<dbReference type="NCBIfam" id="TIGR02432">
    <property type="entry name" value="lysidine_TilS_N"/>
    <property type="match status" value="1"/>
</dbReference>
<keyword evidence="4" id="KW-0067">ATP-binding</keyword>
<protein>
    <recommendedName>
        <fullName evidence="6">tRNA(Ile)-lysidine synthase</fullName>
        <ecNumber evidence="6">6.3.4.19</ecNumber>
    </recommendedName>
    <alternativeName>
        <fullName evidence="6">tRNA(Ile)-2-lysyl-cytidine synthase</fullName>
    </alternativeName>
    <alternativeName>
        <fullName evidence="6">tRNA(Ile)-lysidine synthetase</fullName>
    </alternativeName>
</protein>
<evidence type="ECO:0000256" key="6">
    <source>
        <dbReference type="HAMAP-Rule" id="MF_01161"/>
    </source>
</evidence>
<evidence type="ECO:0000313" key="9">
    <source>
        <dbReference type="Proteomes" id="UP000023430"/>
    </source>
</evidence>
<evidence type="ECO:0000259" key="7">
    <source>
        <dbReference type="Pfam" id="PF01171"/>
    </source>
</evidence>
<dbReference type="Proteomes" id="UP000023430">
    <property type="component" value="Unassembled WGS sequence"/>
</dbReference>
<dbReference type="SUPFAM" id="SSF52402">
    <property type="entry name" value="Adenine nucleotide alpha hydrolases-like"/>
    <property type="match status" value="1"/>
</dbReference>
<comment type="similarity">
    <text evidence="6">Belongs to the tRNA(Ile)-lysidine synthase family.</text>
</comment>
<proteinExistence type="inferred from homology"/>
<dbReference type="EMBL" id="JAME01000005">
    <property type="protein sequence ID" value="ETX30212.1"/>
    <property type="molecule type" value="Genomic_DNA"/>
</dbReference>
<evidence type="ECO:0000256" key="3">
    <source>
        <dbReference type="ARBA" id="ARBA00022741"/>
    </source>
</evidence>
<organism evidence="8 9">
    <name type="scientific">Roseivivax isoporae LMG 25204</name>
    <dbReference type="NCBI Taxonomy" id="1449351"/>
    <lineage>
        <taxon>Bacteria</taxon>
        <taxon>Pseudomonadati</taxon>
        <taxon>Pseudomonadota</taxon>
        <taxon>Alphaproteobacteria</taxon>
        <taxon>Rhodobacterales</taxon>
        <taxon>Roseobacteraceae</taxon>
        <taxon>Roseivivax</taxon>
    </lineage>
</organism>
<dbReference type="PANTHER" id="PTHR43033:SF1">
    <property type="entry name" value="TRNA(ILE)-LYSIDINE SYNTHASE-RELATED"/>
    <property type="match status" value="1"/>
</dbReference>
<dbReference type="InterPro" id="IPR012795">
    <property type="entry name" value="tRNA_Ile_lys_synt_N"/>
</dbReference>
<evidence type="ECO:0000256" key="2">
    <source>
        <dbReference type="ARBA" id="ARBA00022694"/>
    </source>
</evidence>
<dbReference type="GO" id="GO:0006400">
    <property type="term" value="P:tRNA modification"/>
    <property type="evidence" value="ECO:0007669"/>
    <property type="project" value="UniProtKB-UniRule"/>
</dbReference>
<dbReference type="GO" id="GO:0032267">
    <property type="term" value="F:tRNA(Ile)-lysidine synthase activity"/>
    <property type="evidence" value="ECO:0007669"/>
    <property type="project" value="UniProtKB-EC"/>
</dbReference>
<comment type="function">
    <text evidence="6">Ligates lysine onto the cytidine present at position 34 of the AUA codon-specific tRNA(Ile) that contains the anticodon CAU, in an ATP-dependent manner. Cytidine is converted to lysidine, thus changing the amino acid specificity of the tRNA from methionine to isoleucine.</text>
</comment>
<keyword evidence="6" id="KW-0963">Cytoplasm</keyword>
<dbReference type="Gene3D" id="3.40.50.620">
    <property type="entry name" value="HUPs"/>
    <property type="match status" value="1"/>
</dbReference>
<reference evidence="8 9" key="1">
    <citation type="submission" date="2014-01" db="EMBL/GenBank/DDBJ databases">
        <title>Roseivivax isoporae LMG 25204 Genome Sequencing.</title>
        <authorList>
            <person name="Lai Q."/>
            <person name="Li G."/>
            <person name="Shao Z."/>
        </authorList>
    </citation>
    <scope>NUCLEOTIDE SEQUENCE [LARGE SCALE GENOMIC DNA]</scope>
    <source>
        <strain evidence="8 9">LMG 25204</strain>
    </source>
</reference>
<dbReference type="EC" id="6.3.4.19" evidence="6"/>
<dbReference type="GO" id="GO:0005524">
    <property type="term" value="F:ATP binding"/>
    <property type="evidence" value="ECO:0007669"/>
    <property type="project" value="UniProtKB-KW"/>
</dbReference>
<dbReference type="GO" id="GO:0005737">
    <property type="term" value="C:cytoplasm"/>
    <property type="evidence" value="ECO:0007669"/>
    <property type="project" value="UniProtKB-SubCell"/>
</dbReference>
<keyword evidence="9" id="KW-1185">Reference proteome</keyword>
<dbReference type="InterPro" id="IPR011063">
    <property type="entry name" value="TilS/TtcA_N"/>
</dbReference>
<dbReference type="CDD" id="cd01992">
    <property type="entry name" value="TilS_N"/>
    <property type="match status" value="1"/>
</dbReference>
<evidence type="ECO:0000313" key="8">
    <source>
        <dbReference type="EMBL" id="ETX30212.1"/>
    </source>
</evidence>
<dbReference type="InterPro" id="IPR014729">
    <property type="entry name" value="Rossmann-like_a/b/a_fold"/>
</dbReference>
<dbReference type="eggNOG" id="COG0037">
    <property type="taxonomic scope" value="Bacteria"/>
</dbReference>
<dbReference type="AlphaFoldDB" id="X7FBC8"/>
<keyword evidence="1 6" id="KW-0436">Ligase</keyword>
<evidence type="ECO:0000256" key="1">
    <source>
        <dbReference type="ARBA" id="ARBA00022598"/>
    </source>
</evidence>
<dbReference type="STRING" id="1449351.RISW2_18675"/>
<comment type="caution">
    <text evidence="8">The sequence shown here is derived from an EMBL/GenBank/DDBJ whole genome shotgun (WGS) entry which is preliminary data.</text>
</comment>
<dbReference type="PANTHER" id="PTHR43033">
    <property type="entry name" value="TRNA(ILE)-LYSIDINE SYNTHASE-RELATED"/>
    <property type="match status" value="1"/>
</dbReference>
<comment type="catalytic activity">
    <reaction evidence="5 6">
        <text>cytidine(34) in tRNA(Ile2) + L-lysine + ATP = lysidine(34) in tRNA(Ile2) + AMP + diphosphate + H(+)</text>
        <dbReference type="Rhea" id="RHEA:43744"/>
        <dbReference type="Rhea" id="RHEA-COMP:10625"/>
        <dbReference type="Rhea" id="RHEA-COMP:10670"/>
        <dbReference type="ChEBI" id="CHEBI:15378"/>
        <dbReference type="ChEBI" id="CHEBI:30616"/>
        <dbReference type="ChEBI" id="CHEBI:32551"/>
        <dbReference type="ChEBI" id="CHEBI:33019"/>
        <dbReference type="ChEBI" id="CHEBI:82748"/>
        <dbReference type="ChEBI" id="CHEBI:83665"/>
        <dbReference type="ChEBI" id="CHEBI:456215"/>
        <dbReference type="EC" id="6.3.4.19"/>
    </reaction>
</comment>
<comment type="caution">
    <text evidence="6">Lacks conserved residue(s) required for the propagation of feature annotation.</text>
</comment>
<name>X7FBC8_9RHOB</name>
<evidence type="ECO:0000256" key="4">
    <source>
        <dbReference type="ARBA" id="ARBA00022840"/>
    </source>
</evidence>
<comment type="subcellular location">
    <subcellularLocation>
        <location evidence="6">Cytoplasm</location>
    </subcellularLocation>
</comment>
<sequence length="390" mass="42245">MAMLALAHNWTRRWGVALRVVTVDHGLRPESAAEARLVAAECAALGHPHATLRWHWDGRGNVMDAARRARIDLIARWCGSIRHVLFAHTADDVAETFLMRLARGAGVDGLSAMAPARRVGGFTLVRPCLDMGREELRHYARTLRVPWVDDPTNEDPAYDRTRMRRLVALMAAEGLGADTLAAAAGRMRRARRALEARTRDLARAAMDAAAPEGVAGALTFDRGVVEASDRETQVRLVAAALTWTSGAEYRPRGPAVEALVETLLSGGRGTLHGAEAECGRRTIRVWRDFAAVRHVVAAPGPASAWDGRHQIDGAGIEDCEVRALGVDGWAQIPAHLRENPPEGAPPLRIARACPALWRDGALAGFAPMGFGPAHAVRDRRSPFTAFLLSD</sequence>
<feature type="domain" description="tRNA(Ile)-lysidine/2-thiocytidine synthase N-terminal" evidence="7">
    <location>
        <begin position="1"/>
        <end position="165"/>
    </location>
</feature>
<gene>
    <name evidence="6" type="primary">tilS</name>
    <name evidence="8" type="ORF">RISW2_18675</name>
</gene>